<keyword evidence="4 8" id="KW-0276">Fatty acid metabolism</keyword>
<reference evidence="10 11" key="1">
    <citation type="submission" date="2021-05" db="EMBL/GenBank/DDBJ databases">
        <title>A Polyphasic approach of four new species of the genus Ohtaekwangia: Ohtaekwangia histidinii sp. nov., Ohtaekwangia cretensis sp. nov., Ohtaekwangia indiensis sp. nov., Ohtaekwangia reichenbachii sp. nov. from diverse environment.</title>
        <authorList>
            <person name="Octaviana S."/>
        </authorList>
    </citation>
    <scope>NUCLEOTIDE SEQUENCE [LARGE SCALE GENOMIC DNA]</scope>
    <source>
        <strain evidence="10 11">PWU5</strain>
    </source>
</reference>
<accession>A0AAP2E0Y7</accession>
<evidence type="ECO:0000256" key="7">
    <source>
        <dbReference type="ARBA" id="ARBA00023160"/>
    </source>
</evidence>
<sequence>MILGTGIDIIEVARVEEKVARNNGFTEKVFSPAERAFCEAQHHKYQHYAARFAAKEAFLKATGRGLQAGLDLCDIEIVQEPSGKPVVQLQGDFRRQAAEHGWNKIHVSLSHVGAMACAMVILEQ</sequence>
<dbReference type="EMBL" id="JAHESE010000029">
    <property type="protein sequence ID" value="MBT1711125.1"/>
    <property type="molecule type" value="Genomic_DNA"/>
</dbReference>
<dbReference type="GO" id="GO:0005737">
    <property type="term" value="C:cytoplasm"/>
    <property type="evidence" value="ECO:0007669"/>
    <property type="project" value="UniProtKB-SubCell"/>
</dbReference>
<keyword evidence="6 8" id="KW-0443">Lipid metabolism</keyword>
<feature type="binding site" evidence="8">
    <location>
        <position position="8"/>
    </location>
    <ligand>
        <name>Mg(2+)</name>
        <dbReference type="ChEBI" id="CHEBI:18420"/>
    </ligand>
</feature>
<organism evidence="10 11">
    <name type="scientific">Dawidia cretensis</name>
    <dbReference type="NCBI Taxonomy" id="2782350"/>
    <lineage>
        <taxon>Bacteria</taxon>
        <taxon>Pseudomonadati</taxon>
        <taxon>Bacteroidota</taxon>
        <taxon>Cytophagia</taxon>
        <taxon>Cytophagales</taxon>
        <taxon>Chryseotaleaceae</taxon>
        <taxon>Dawidia</taxon>
    </lineage>
</organism>
<evidence type="ECO:0000256" key="2">
    <source>
        <dbReference type="ARBA" id="ARBA00022679"/>
    </source>
</evidence>
<dbReference type="InterPro" id="IPR008278">
    <property type="entry name" value="4-PPantetheinyl_Trfase_dom"/>
</dbReference>
<feature type="binding site" evidence="8">
    <location>
        <position position="56"/>
    </location>
    <ligand>
        <name>Mg(2+)</name>
        <dbReference type="ChEBI" id="CHEBI:18420"/>
    </ligand>
</feature>
<dbReference type="NCBIfam" id="TIGR00516">
    <property type="entry name" value="acpS"/>
    <property type="match status" value="1"/>
</dbReference>
<comment type="cofactor">
    <cofactor evidence="8">
        <name>Mg(2+)</name>
        <dbReference type="ChEBI" id="CHEBI:18420"/>
    </cofactor>
</comment>
<keyword evidence="8" id="KW-0963">Cytoplasm</keyword>
<comment type="caution">
    <text evidence="10">The sequence shown here is derived from an EMBL/GenBank/DDBJ whole genome shotgun (WGS) entry which is preliminary data.</text>
</comment>
<dbReference type="InterPro" id="IPR037143">
    <property type="entry name" value="4-PPantetheinyl_Trfase_dom_sf"/>
</dbReference>
<dbReference type="NCBIfam" id="TIGR00556">
    <property type="entry name" value="pantethn_trn"/>
    <property type="match status" value="1"/>
</dbReference>
<dbReference type="RefSeq" id="WP_254086701.1">
    <property type="nucleotide sequence ID" value="NZ_JAHESE010000029.1"/>
</dbReference>
<keyword evidence="11" id="KW-1185">Reference proteome</keyword>
<dbReference type="GO" id="GO:0006633">
    <property type="term" value="P:fatty acid biosynthetic process"/>
    <property type="evidence" value="ECO:0007669"/>
    <property type="project" value="UniProtKB-UniRule"/>
</dbReference>
<keyword evidence="3 8" id="KW-0479">Metal-binding</keyword>
<keyword evidence="2 8" id="KW-0808">Transferase</keyword>
<dbReference type="Gene3D" id="3.90.470.20">
    <property type="entry name" value="4'-phosphopantetheinyl transferase domain"/>
    <property type="match status" value="1"/>
</dbReference>
<dbReference type="GO" id="GO:0008897">
    <property type="term" value="F:holo-[acyl-carrier-protein] synthase activity"/>
    <property type="evidence" value="ECO:0007669"/>
    <property type="project" value="UniProtKB-UniRule"/>
</dbReference>
<dbReference type="EC" id="2.7.8.7" evidence="8"/>
<keyword evidence="7 8" id="KW-0275">Fatty acid biosynthesis</keyword>
<dbReference type="Proteomes" id="UP001319080">
    <property type="component" value="Unassembled WGS sequence"/>
</dbReference>
<proteinExistence type="inferred from homology"/>
<dbReference type="InterPro" id="IPR002582">
    <property type="entry name" value="ACPS"/>
</dbReference>
<dbReference type="HAMAP" id="MF_00101">
    <property type="entry name" value="AcpS"/>
    <property type="match status" value="1"/>
</dbReference>
<feature type="domain" description="4'-phosphopantetheinyl transferase" evidence="9">
    <location>
        <begin position="5"/>
        <end position="103"/>
    </location>
</feature>
<evidence type="ECO:0000256" key="4">
    <source>
        <dbReference type="ARBA" id="ARBA00022832"/>
    </source>
</evidence>
<keyword evidence="5 8" id="KW-0460">Magnesium</keyword>
<evidence type="ECO:0000256" key="8">
    <source>
        <dbReference type="HAMAP-Rule" id="MF_00101"/>
    </source>
</evidence>
<dbReference type="AlphaFoldDB" id="A0AAP2E0Y7"/>
<dbReference type="InterPro" id="IPR004568">
    <property type="entry name" value="Ppantetheine-prot_Trfase_dom"/>
</dbReference>
<comment type="catalytic activity">
    <reaction evidence="8">
        <text>apo-[ACP] + CoA = holo-[ACP] + adenosine 3',5'-bisphosphate + H(+)</text>
        <dbReference type="Rhea" id="RHEA:12068"/>
        <dbReference type="Rhea" id="RHEA-COMP:9685"/>
        <dbReference type="Rhea" id="RHEA-COMP:9690"/>
        <dbReference type="ChEBI" id="CHEBI:15378"/>
        <dbReference type="ChEBI" id="CHEBI:29999"/>
        <dbReference type="ChEBI" id="CHEBI:57287"/>
        <dbReference type="ChEBI" id="CHEBI:58343"/>
        <dbReference type="ChEBI" id="CHEBI:64479"/>
        <dbReference type="EC" id="2.7.8.7"/>
    </reaction>
</comment>
<evidence type="ECO:0000256" key="5">
    <source>
        <dbReference type="ARBA" id="ARBA00022842"/>
    </source>
</evidence>
<dbReference type="SUPFAM" id="SSF56214">
    <property type="entry name" value="4'-phosphopantetheinyl transferase"/>
    <property type="match status" value="1"/>
</dbReference>
<comment type="similarity">
    <text evidence="8">Belongs to the P-Pant transferase superfamily. AcpS family.</text>
</comment>
<evidence type="ECO:0000313" key="10">
    <source>
        <dbReference type="EMBL" id="MBT1711125.1"/>
    </source>
</evidence>
<evidence type="ECO:0000256" key="6">
    <source>
        <dbReference type="ARBA" id="ARBA00023098"/>
    </source>
</evidence>
<dbReference type="Pfam" id="PF01648">
    <property type="entry name" value="ACPS"/>
    <property type="match status" value="1"/>
</dbReference>
<comment type="function">
    <text evidence="8">Transfers the 4'-phosphopantetheine moiety from coenzyme A to a Ser of acyl-carrier-protein.</text>
</comment>
<dbReference type="NCBIfam" id="NF000832">
    <property type="entry name" value="PRK00070.3-2"/>
    <property type="match status" value="1"/>
</dbReference>
<dbReference type="GO" id="GO:0000287">
    <property type="term" value="F:magnesium ion binding"/>
    <property type="evidence" value="ECO:0007669"/>
    <property type="project" value="UniProtKB-UniRule"/>
</dbReference>
<evidence type="ECO:0000256" key="1">
    <source>
        <dbReference type="ARBA" id="ARBA00022516"/>
    </source>
</evidence>
<gene>
    <name evidence="8" type="primary">acpS</name>
    <name evidence="10" type="ORF">KK062_22975</name>
</gene>
<name>A0AAP2E0Y7_9BACT</name>
<evidence type="ECO:0000256" key="3">
    <source>
        <dbReference type="ARBA" id="ARBA00022723"/>
    </source>
</evidence>
<comment type="subcellular location">
    <subcellularLocation>
        <location evidence="8">Cytoplasm</location>
    </subcellularLocation>
</comment>
<keyword evidence="1 8" id="KW-0444">Lipid biosynthesis</keyword>
<evidence type="ECO:0000313" key="11">
    <source>
        <dbReference type="Proteomes" id="UP001319080"/>
    </source>
</evidence>
<protein>
    <recommendedName>
        <fullName evidence="8">Holo-[acyl-carrier-protein] synthase</fullName>
        <shortName evidence="8">Holo-ACP synthase</shortName>
        <ecNumber evidence="8">2.7.8.7</ecNumber>
    </recommendedName>
    <alternativeName>
        <fullName evidence="8">4'-phosphopantetheinyl transferase AcpS</fullName>
    </alternativeName>
</protein>
<evidence type="ECO:0000259" key="9">
    <source>
        <dbReference type="Pfam" id="PF01648"/>
    </source>
</evidence>